<feature type="compositionally biased region" description="Low complexity" evidence="2">
    <location>
        <begin position="236"/>
        <end position="245"/>
    </location>
</feature>
<dbReference type="RefSeq" id="XP_025419615.1">
    <property type="nucleotide sequence ID" value="XM_025563830.1"/>
</dbReference>
<organism evidence="4 6">
    <name type="scientific">Sipha flava</name>
    <name type="common">yellow sugarcane aphid</name>
    <dbReference type="NCBI Taxonomy" id="143950"/>
    <lineage>
        <taxon>Eukaryota</taxon>
        <taxon>Metazoa</taxon>
        <taxon>Ecdysozoa</taxon>
        <taxon>Arthropoda</taxon>
        <taxon>Hexapoda</taxon>
        <taxon>Insecta</taxon>
        <taxon>Pterygota</taxon>
        <taxon>Neoptera</taxon>
        <taxon>Paraneoptera</taxon>
        <taxon>Hemiptera</taxon>
        <taxon>Sternorrhyncha</taxon>
        <taxon>Aphidomorpha</taxon>
        <taxon>Aphidoidea</taxon>
        <taxon>Aphididae</taxon>
        <taxon>Sipha</taxon>
    </lineage>
</organism>
<reference evidence="5 6" key="1">
    <citation type="submission" date="2025-04" db="UniProtKB">
        <authorList>
            <consortium name="RefSeq"/>
        </authorList>
    </citation>
    <scope>IDENTIFICATION</scope>
    <source>
        <tissue evidence="5 6">Whole body</tissue>
    </source>
</reference>
<feature type="compositionally biased region" description="Polar residues" evidence="2">
    <location>
        <begin position="224"/>
        <end position="235"/>
    </location>
</feature>
<dbReference type="OrthoDB" id="6624230at2759"/>
<feature type="compositionally biased region" description="Low complexity" evidence="2">
    <location>
        <begin position="384"/>
        <end position="393"/>
    </location>
</feature>
<dbReference type="RefSeq" id="XP_025419616.1">
    <property type="nucleotide sequence ID" value="XM_025563831.1"/>
</dbReference>
<dbReference type="GO" id="GO:0005634">
    <property type="term" value="C:nucleus"/>
    <property type="evidence" value="ECO:0007669"/>
    <property type="project" value="UniProtKB-SubCell"/>
</dbReference>
<dbReference type="Proteomes" id="UP000694846">
    <property type="component" value="Unplaced"/>
</dbReference>
<feature type="compositionally biased region" description="Basic and acidic residues" evidence="2">
    <location>
        <begin position="142"/>
        <end position="160"/>
    </location>
</feature>
<evidence type="ECO:0000259" key="3">
    <source>
        <dbReference type="PROSITE" id="PS51031"/>
    </source>
</evidence>
<accession>A0A8B8GAH3</accession>
<feature type="region of interest" description="Disordered" evidence="2">
    <location>
        <begin position="108"/>
        <end position="178"/>
    </location>
</feature>
<keyword evidence="1" id="KW-0539">Nucleus</keyword>
<evidence type="ECO:0000313" key="4">
    <source>
        <dbReference type="Proteomes" id="UP000694846"/>
    </source>
</evidence>
<dbReference type="PROSITE" id="PS51031">
    <property type="entry name" value="BESS"/>
    <property type="match status" value="1"/>
</dbReference>
<evidence type="ECO:0000256" key="1">
    <source>
        <dbReference type="PROSITE-ProRule" id="PRU00371"/>
    </source>
</evidence>
<keyword evidence="4" id="KW-1185">Reference proteome</keyword>
<feature type="region of interest" description="Disordered" evidence="2">
    <location>
        <begin position="339"/>
        <end position="393"/>
    </location>
</feature>
<feature type="domain" description="BESS" evidence="3">
    <location>
        <begin position="284"/>
        <end position="323"/>
    </location>
</feature>
<gene>
    <name evidence="5 6" type="primary">LOC112689951</name>
</gene>
<sequence length="393" mass="44413">MFFIDIDPNVESDTDIFSITSILHTKVKIEEPHKKRQISQCQNCQSYGHTRSYCAYPPICVKCGEKHLSSSCTKSPDLPAKCGLCQGVHPANYKGCTIYQTISWKHNNNTSSKKAQQPPPSNLNININPEYQQQQPGSENTTRSHEDCKRRYKNIKDAHLKNKRARKMNTGASASSKPSKWHLAPFLTFLDAVPQERNTTSNIYDTDNNEDSGSDEEEINITQDDILQSSPVTQCPQSPSTSKSQKSTHKRKNLKVTELLEKRSKERTELMTQLITKKKNTDEYDDVDHFFKSLALSVKKLPPHLISQAKLKMLTIVTDLELQAADYHTHNVHIIPSISRVSSESNTSTSSSPYSNNFIPYSPPSLDSPSYSNFQQQFGPPNPTTFTWNTNSQ</sequence>
<name>A0A8B8GAH3_9HEMI</name>
<dbReference type="Pfam" id="PF07530">
    <property type="entry name" value="PRE_C2HC"/>
    <property type="match status" value="1"/>
</dbReference>
<feature type="compositionally biased region" description="Acidic residues" evidence="2">
    <location>
        <begin position="207"/>
        <end position="217"/>
    </location>
</feature>
<dbReference type="Pfam" id="PF02944">
    <property type="entry name" value="BESS"/>
    <property type="match status" value="1"/>
</dbReference>
<evidence type="ECO:0000313" key="6">
    <source>
        <dbReference type="RefSeq" id="XP_025419616.1"/>
    </source>
</evidence>
<protein>
    <submittedName>
        <fullName evidence="5 6">Uncharacterized protein LOC112689951 isoform X1</fullName>
    </submittedName>
</protein>
<feature type="region of interest" description="Disordered" evidence="2">
    <location>
        <begin position="224"/>
        <end position="253"/>
    </location>
</feature>
<dbReference type="InterPro" id="IPR004210">
    <property type="entry name" value="BESS_motif"/>
</dbReference>
<feature type="region of interest" description="Disordered" evidence="2">
    <location>
        <begin position="198"/>
        <end position="217"/>
    </location>
</feature>
<evidence type="ECO:0000313" key="5">
    <source>
        <dbReference type="RefSeq" id="XP_025419615.1"/>
    </source>
</evidence>
<evidence type="ECO:0000256" key="2">
    <source>
        <dbReference type="SAM" id="MobiDB-lite"/>
    </source>
</evidence>
<dbReference type="GeneID" id="112689951"/>
<feature type="compositionally biased region" description="Low complexity" evidence="2">
    <location>
        <begin position="339"/>
        <end position="355"/>
    </location>
</feature>
<comment type="subcellular location">
    <subcellularLocation>
        <location evidence="1">Nucleus</location>
    </subcellularLocation>
</comment>
<dbReference type="AlphaFoldDB" id="A0A8B8GAH3"/>
<dbReference type="GO" id="GO:0003677">
    <property type="term" value="F:DNA binding"/>
    <property type="evidence" value="ECO:0007669"/>
    <property type="project" value="InterPro"/>
</dbReference>
<proteinExistence type="predicted"/>
<feature type="compositionally biased region" description="Polar residues" evidence="2">
    <location>
        <begin position="130"/>
        <end position="141"/>
    </location>
</feature>
<dbReference type="InterPro" id="IPR006579">
    <property type="entry name" value="Pre_C2HC_dom"/>
</dbReference>